<evidence type="ECO:0000313" key="4">
    <source>
        <dbReference type="Proteomes" id="UP000192393"/>
    </source>
</evidence>
<name>A0A1W2CUE5_9FLAO</name>
<dbReference type="GO" id="GO:0000155">
    <property type="term" value="F:phosphorelay sensor kinase activity"/>
    <property type="evidence" value="ECO:0007669"/>
    <property type="project" value="InterPro"/>
</dbReference>
<dbReference type="PANTHER" id="PTHR34220:SF7">
    <property type="entry name" value="SENSOR HISTIDINE KINASE YPDA"/>
    <property type="match status" value="1"/>
</dbReference>
<sequence>MLETYTESYWMEVQYQQGFWSSLYHAFLEEFAQILFIKIPMVYLMFYFLEKFSHQSKNWLKLILSLVAALLLFSVLGYKFLVHFVVNFIYPHLEIVGIYGFSGMINSFMDKIFIACVAISLKEYFRSQKFKQREKDLLKEKTETELNFLKSQINPHFLFNTLNNIYSLARKKSDETPDVVLKLSKLLRFVLYETKDKFITISREIEFLNDYIDLQKIRFSERLKIEFKYEIDDLETQIMPLVLIPFVENAFKHGASQSVDESYILIDLKIKENELFLSVENSFEIQNSDEPQGIGLKNIKRQLELFYTNFNFETNSEGNKFTAILSIHLNQYI</sequence>
<dbReference type="InterPro" id="IPR050640">
    <property type="entry name" value="Bact_2-comp_sensor_kinase"/>
</dbReference>
<keyword evidence="1" id="KW-0472">Membrane</keyword>
<gene>
    <name evidence="3" type="ORF">SAMN06296427_111112</name>
</gene>
<keyword evidence="1" id="KW-0812">Transmembrane</keyword>
<reference evidence="3 4" key="1">
    <citation type="submission" date="2017-04" db="EMBL/GenBank/DDBJ databases">
        <authorList>
            <person name="Afonso C.L."/>
            <person name="Miller P.J."/>
            <person name="Scott M.A."/>
            <person name="Spackman E."/>
            <person name="Goraichik I."/>
            <person name="Dimitrov K.M."/>
            <person name="Suarez D.L."/>
            <person name="Swayne D.E."/>
        </authorList>
    </citation>
    <scope>NUCLEOTIDE SEQUENCE [LARGE SCALE GENOMIC DNA]</scope>
    <source>
        <strain evidence="3 4">CGMCC 1.12708</strain>
    </source>
</reference>
<accession>A0A1W2CUE5</accession>
<dbReference type="STRING" id="1434700.SAMN06296427_111112"/>
<dbReference type="Pfam" id="PF06580">
    <property type="entry name" value="His_kinase"/>
    <property type="match status" value="1"/>
</dbReference>
<dbReference type="InterPro" id="IPR010559">
    <property type="entry name" value="Sig_transdc_His_kin_internal"/>
</dbReference>
<evidence type="ECO:0000256" key="1">
    <source>
        <dbReference type="SAM" id="Phobius"/>
    </source>
</evidence>
<feature type="domain" description="Signal transduction histidine kinase internal region" evidence="2">
    <location>
        <begin position="145"/>
        <end position="223"/>
    </location>
</feature>
<evidence type="ECO:0000313" key="3">
    <source>
        <dbReference type="EMBL" id="SMC88859.1"/>
    </source>
</evidence>
<evidence type="ECO:0000259" key="2">
    <source>
        <dbReference type="Pfam" id="PF06580"/>
    </source>
</evidence>
<dbReference type="PANTHER" id="PTHR34220">
    <property type="entry name" value="SENSOR HISTIDINE KINASE YPDA"/>
    <property type="match status" value="1"/>
</dbReference>
<feature type="transmembrane region" description="Helical" evidence="1">
    <location>
        <begin position="31"/>
        <end position="50"/>
    </location>
</feature>
<proteinExistence type="predicted"/>
<dbReference type="Gene3D" id="3.30.565.10">
    <property type="entry name" value="Histidine kinase-like ATPase, C-terminal domain"/>
    <property type="match status" value="1"/>
</dbReference>
<organism evidence="3 4">
    <name type="scientific">Moheibacter sediminis</name>
    <dbReference type="NCBI Taxonomy" id="1434700"/>
    <lineage>
        <taxon>Bacteria</taxon>
        <taxon>Pseudomonadati</taxon>
        <taxon>Bacteroidota</taxon>
        <taxon>Flavobacteriia</taxon>
        <taxon>Flavobacteriales</taxon>
        <taxon>Weeksellaceae</taxon>
        <taxon>Moheibacter</taxon>
    </lineage>
</organism>
<feature type="transmembrane region" description="Helical" evidence="1">
    <location>
        <begin position="62"/>
        <end position="90"/>
    </location>
</feature>
<dbReference type="GO" id="GO:0016020">
    <property type="term" value="C:membrane"/>
    <property type="evidence" value="ECO:0007669"/>
    <property type="project" value="InterPro"/>
</dbReference>
<dbReference type="EMBL" id="FWXS01000011">
    <property type="protein sequence ID" value="SMC88859.1"/>
    <property type="molecule type" value="Genomic_DNA"/>
</dbReference>
<protein>
    <submittedName>
        <fullName evidence="3">GHKL domain-containing protein</fullName>
    </submittedName>
</protein>
<keyword evidence="1" id="KW-1133">Transmembrane helix</keyword>
<dbReference type="InterPro" id="IPR036890">
    <property type="entry name" value="HATPase_C_sf"/>
</dbReference>
<dbReference type="Proteomes" id="UP000192393">
    <property type="component" value="Unassembled WGS sequence"/>
</dbReference>
<dbReference type="SUPFAM" id="SSF55874">
    <property type="entry name" value="ATPase domain of HSP90 chaperone/DNA topoisomerase II/histidine kinase"/>
    <property type="match status" value="1"/>
</dbReference>
<dbReference type="AlphaFoldDB" id="A0A1W2CUE5"/>
<keyword evidence="4" id="KW-1185">Reference proteome</keyword>
<feature type="transmembrane region" description="Helical" evidence="1">
    <location>
        <begin position="96"/>
        <end position="121"/>
    </location>
</feature>